<dbReference type="Gene3D" id="1.10.8.50">
    <property type="match status" value="1"/>
</dbReference>
<dbReference type="PANTHER" id="PTHR15239:SF6">
    <property type="entry name" value="RIBOSOME QUALITY CONTROL COMPLEX SUBUNIT NEMF"/>
    <property type="match status" value="1"/>
</dbReference>
<dbReference type="InterPro" id="IPR008532">
    <property type="entry name" value="NFACT_RNA-bd"/>
</dbReference>
<proteinExistence type="inferred from homology"/>
<dbReference type="Gene3D" id="3.40.970.40">
    <property type="entry name" value="fibrinogen binding protein from staphylococcus aureus domain like"/>
    <property type="match status" value="1"/>
</dbReference>
<evidence type="ECO:0000259" key="7">
    <source>
        <dbReference type="Pfam" id="PF05670"/>
    </source>
</evidence>
<dbReference type="GO" id="GO:0072344">
    <property type="term" value="P:rescue of stalled ribosome"/>
    <property type="evidence" value="ECO:0007669"/>
    <property type="project" value="UniProtKB-UniRule"/>
</dbReference>
<keyword evidence="4 5" id="KW-0648">Protein biosynthesis</keyword>
<sequence>MPFDGIVTYATTNELHTKLTAGKITKIYQPTETEVLFTIRNRGQNTVLLCSIHPTYSRIHLTEEMFQNPKEPPMFCMVLRKYLSGAIIKKIEQRGLERIIQFTIHSRNEIGDITEKKLIMEIMGRHSNLLLVDGEDGHIIDSLKHVSSWQNRHRTILPGQTYQLPPEQNKLNPLLIRPEQLIKKLDFNAGKLDTQIVNLLSGFSPVVAKEIVHQAHLGNEKVYEQIFTDMQQQLLDKDFTPVIYRNQKEDYHVLPLTHLKGEKQTFLTTNGMLDQFYTGKAERDRVKQQTKDLARLLKNELAKNKRKQKKHAQTMQKAQRKEHYQKAGELLTAHLHLVTQGDKQITVVDYYDPEQKQLTIDLNPLKTPSENAQAYFKTYQKLKTSELKVKEEIAKTEQEMEYLERLLQQIETASIQDIEEIREELRDEGYLKKQKATKKKKAKTAKPVPEKYIASDGTTILVGKNNKQNEYVTMKLAARDDIWLHTKDIPGSHVIIRSATPSEDTILEAAQLAAYFSKSRQSSSVPVDYTKIRHVKKPNGAKPGFVTYDNQKTVFVTPNEQLIHKLTP</sequence>
<evidence type="ECO:0000256" key="3">
    <source>
        <dbReference type="ARBA" id="ARBA00022884"/>
    </source>
</evidence>
<protein>
    <recommendedName>
        <fullName evidence="5">Rqc2 homolog RqcH</fullName>
        <shortName evidence="5">RqcH</shortName>
    </recommendedName>
</protein>
<comment type="subunit">
    <text evidence="5">Associates with stalled 50S ribosomal subunits. Binds to RqcP.</text>
</comment>
<dbReference type="InterPro" id="IPR051608">
    <property type="entry name" value="RQC_Subunit_NEMF"/>
</dbReference>
<evidence type="ECO:0000256" key="1">
    <source>
        <dbReference type="ARBA" id="ARBA00022555"/>
    </source>
</evidence>
<organism evidence="8 9">
    <name type="scientific">Virgibacillus chiguensis</name>
    <dbReference type="NCBI Taxonomy" id="411959"/>
    <lineage>
        <taxon>Bacteria</taxon>
        <taxon>Bacillati</taxon>
        <taxon>Bacillota</taxon>
        <taxon>Bacilli</taxon>
        <taxon>Bacillales</taxon>
        <taxon>Bacillaceae</taxon>
        <taxon>Virgibacillus</taxon>
    </lineage>
</organism>
<evidence type="ECO:0000256" key="6">
    <source>
        <dbReference type="SAM" id="MobiDB-lite"/>
    </source>
</evidence>
<dbReference type="EMBL" id="FQXD01000002">
    <property type="protein sequence ID" value="SHG87188.1"/>
    <property type="molecule type" value="Genomic_DNA"/>
</dbReference>
<evidence type="ECO:0000256" key="4">
    <source>
        <dbReference type="ARBA" id="ARBA00022917"/>
    </source>
</evidence>
<dbReference type="Gene3D" id="2.30.310.10">
    <property type="entry name" value="ibrinogen binding protein from staphylococcus aureus domain"/>
    <property type="match status" value="1"/>
</dbReference>
<comment type="similarity">
    <text evidence="5">Belongs to the NEMF family.</text>
</comment>
<dbReference type="FunFam" id="2.30.310.10:FF:000004">
    <property type="entry name" value="Fibronectin-binding protein A"/>
    <property type="match status" value="1"/>
</dbReference>
<dbReference type="Proteomes" id="UP000184079">
    <property type="component" value="Unassembled WGS sequence"/>
</dbReference>
<name>A0A1M5NCF1_9BACI</name>
<accession>A0A1M5NCF1</accession>
<keyword evidence="3 5" id="KW-0694">RNA-binding</keyword>
<keyword evidence="5" id="KW-0175">Coiled coil</keyword>
<evidence type="ECO:0000256" key="5">
    <source>
        <dbReference type="HAMAP-Rule" id="MF_00844"/>
    </source>
</evidence>
<keyword evidence="1 5" id="KW-0820">tRNA-binding</keyword>
<dbReference type="GO" id="GO:0019843">
    <property type="term" value="F:rRNA binding"/>
    <property type="evidence" value="ECO:0007669"/>
    <property type="project" value="UniProtKB-UniRule"/>
</dbReference>
<keyword evidence="2 5" id="KW-0699">rRNA-binding</keyword>
<feature type="region of interest" description="Disordered" evidence="6">
    <location>
        <begin position="303"/>
        <end position="323"/>
    </location>
</feature>
<dbReference type="GO" id="GO:0043023">
    <property type="term" value="F:ribosomal large subunit binding"/>
    <property type="evidence" value="ECO:0007669"/>
    <property type="project" value="UniProtKB-UniRule"/>
</dbReference>
<evidence type="ECO:0000313" key="8">
    <source>
        <dbReference type="EMBL" id="SHG87188.1"/>
    </source>
</evidence>
<feature type="coiled-coil region" evidence="5">
    <location>
        <begin position="379"/>
        <end position="413"/>
    </location>
</feature>
<dbReference type="Pfam" id="PF05670">
    <property type="entry name" value="NFACT-R_1"/>
    <property type="match status" value="1"/>
</dbReference>
<dbReference type="InterPro" id="IPR043682">
    <property type="entry name" value="RqcH_bacterial"/>
</dbReference>
<dbReference type="OrthoDB" id="9766163at2"/>
<evidence type="ECO:0000313" key="9">
    <source>
        <dbReference type="Proteomes" id="UP000184079"/>
    </source>
</evidence>
<dbReference type="GO" id="GO:1990112">
    <property type="term" value="C:RQC complex"/>
    <property type="evidence" value="ECO:0007669"/>
    <property type="project" value="TreeGrafter"/>
</dbReference>
<evidence type="ECO:0000256" key="2">
    <source>
        <dbReference type="ARBA" id="ARBA00022730"/>
    </source>
</evidence>
<dbReference type="HAMAP" id="MF_00844_B">
    <property type="entry name" value="RqcH_B"/>
    <property type="match status" value="1"/>
</dbReference>
<reference evidence="9" key="1">
    <citation type="submission" date="2016-11" db="EMBL/GenBank/DDBJ databases">
        <authorList>
            <person name="Varghese N."/>
            <person name="Submissions S."/>
        </authorList>
    </citation>
    <scope>NUCLEOTIDE SEQUENCE [LARGE SCALE GENOMIC DNA]</scope>
    <source>
        <strain evidence="9">CGMCC 1.6496</strain>
    </source>
</reference>
<dbReference type="Pfam" id="PF05833">
    <property type="entry name" value="NFACT_N"/>
    <property type="match status" value="1"/>
</dbReference>
<dbReference type="PANTHER" id="PTHR15239">
    <property type="entry name" value="NUCLEAR EXPORT MEDIATOR FACTOR NEMF"/>
    <property type="match status" value="1"/>
</dbReference>
<keyword evidence="9" id="KW-1185">Reference proteome</keyword>
<dbReference type="AlphaFoldDB" id="A0A1M5NCF1"/>
<feature type="domain" description="NFACT RNA-binding" evidence="7">
    <location>
        <begin position="452"/>
        <end position="540"/>
    </location>
</feature>
<comment type="function">
    <text evidence="5">Key component of the ribosome quality control system (RQC), a ribosome-associated complex that mediates the extraction of incompletely synthesized nascent chains from stalled ribosomes and their subsequent degradation. RqcH recruits Ala-charged tRNA, and with RqcP directs the elongation of stalled nascent chains on 50S ribosomal subunits, leading to non-templated C-terminal alanine extensions (Ala tail). The Ala tail promotes nascent chain degradation. May add between 1 and at least 8 Ala residues. Binds to stalled 50S ribosomal subunits.</text>
</comment>
<dbReference type="GO" id="GO:0000049">
    <property type="term" value="F:tRNA binding"/>
    <property type="evidence" value="ECO:0007669"/>
    <property type="project" value="UniProtKB-UniRule"/>
</dbReference>
<dbReference type="RefSeq" id="WP_073005202.1">
    <property type="nucleotide sequence ID" value="NZ_FQXD01000002.1"/>
</dbReference>
<gene>
    <name evidence="5" type="primary">rqcH</name>
    <name evidence="8" type="ORF">SAMN05421807_102159</name>
</gene>